<feature type="region of interest" description="Disordered" evidence="3">
    <location>
        <begin position="3029"/>
        <end position="3136"/>
    </location>
</feature>
<feature type="region of interest" description="Disordered" evidence="3">
    <location>
        <begin position="2353"/>
        <end position="2395"/>
    </location>
</feature>
<dbReference type="PANTHER" id="PTHR23348:SF41">
    <property type="entry name" value="NEUROBLAST DIFFERENTIATION-ASSOCIATED PROTEIN AHNAK"/>
    <property type="match status" value="1"/>
</dbReference>
<protein>
    <recommendedName>
        <fullName evidence="6">Neuroblast differentiation-associated protein AHNAK</fullName>
    </recommendedName>
</protein>
<reference evidence="4 5" key="1">
    <citation type="journal article" date="2023" name="Nucleic Acids Res.">
        <title>The hologenome of Daphnia magna reveals possible DNA methylation and microbiome-mediated evolution of the host genome.</title>
        <authorList>
            <person name="Chaturvedi A."/>
            <person name="Li X."/>
            <person name="Dhandapani V."/>
            <person name="Marshall H."/>
            <person name="Kissane S."/>
            <person name="Cuenca-Cambronero M."/>
            <person name="Asole G."/>
            <person name="Calvet F."/>
            <person name="Ruiz-Romero M."/>
            <person name="Marangio P."/>
            <person name="Guigo R."/>
            <person name="Rago D."/>
            <person name="Mirbahai L."/>
            <person name="Eastwood N."/>
            <person name="Colbourne J.K."/>
            <person name="Zhou J."/>
            <person name="Mallon E."/>
            <person name="Orsini L."/>
        </authorList>
    </citation>
    <scope>NUCLEOTIDE SEQUENCE [LARGE SCALE GENOMIC DNA]</scope>
    <source>
        <strain evidence="4">LRV0_1</strain>
    </source>
</reference>
<feature type="region of interest" description="Disordered" evidence="3">
    <location>
        <begin position="720"/>
        <end position="749"/>
    </location>
</feature>
<feature type="region of interest" description="Disordered" evidence="3">
    <location>
        <begin position="2769"/>
        <end position="2789"/>
    </location>
</feature>
<feature type="compositionally biased region" description="Basic and acidic residues" evidence="3">
    <location>
        <begin position="1124"/>
        <end position="1137"/>
    </location>
</feature>
<feature type="compositionally biased region" description="Polar residues" evidence="3">
    <location>
        <begin position="3623"/>
        <end position="3633"/>
    </location>
</feature>
<feature type="region of interest" description="Disordered" evidence="3">
    <location>
        <begin position="777"/>
        <end position="934"/>
    </location>
</feature>
<feature type="region of interest" description="Disordered" evidence="3">
    <location>
        <begin position="2651"/>
        <end position="2680"/>
    </location>
</feature>
<evidence type="ECO:0000313" key="5">
    <source>
        <dbReference type="Proteomes" id="UP001234178"/>
    </source>
</evidence>
<evidence type="ECO:0000256" key="3">
    <source>
        <dbReference type="SAM" id="MobiDB-lite"/>
    </source>
</evidence>
<feature type="region of interest" description="Disordered" evidence="3">
    <location>
        <begin position="639"/>
        <end position="679"/>
    </location>
</feature>
<name>A0ABR0B2E4_9CRUS</name>
<evidence type="ECO:0000313" key="4">
    <source>
        <dbReference type="EMBL" id="KAK4035869.1"/>
    </source>
</evidence>
<feature type="compositionally biased region" description="Basic and acidic residues" evidence="3">
    <location>
        <begin position="3119"/>
        <end position="3128"/>
    </location>
</feature>
<feature type="compositionally biased region" description="Polar residues" evidence="3">
    <location>
        <begin position="3704"/>
        <end position="3715"/>
    </location>
</feature>
<feature type="region of interest" description="Disordered" evidence="3">
    <location>
        <begin position="1779"/>
        <end position="1838"/>
    </location>
</feature>
<feature type="region of interest" description="Disordered" evidence="3">
    <location>
        <begin position="1693"/>
        <end position="1741"/>
    </location>
</feature>
<gene>
    <name evidence="4" type="ORF">OUZ56_027949</name>
</gene>
<feature type="compositionally biased region" description="Basic and acidic residues" evidence="3">
    <location>
        <begin position="731"/>
        <end position="743"/>
    </location>
</feature>
<feature type="region of interest" description="Disordered" evidence="3">
    <location>
        <begin position="3772"/>
        <end position="3795"/>
    </location>
</feature>
<feature type="region of interest" description="Disordered" evidence="3">
    <location>
        <begin position="1319"/>
        <end position="1358"/>
    </location>
</feature>
<feature type="compositionally biased region" description="Low complexity" evidence="3">
    <location>
        <begin position="3029"/>
        <end position="3055"/>
    </location>
</feature>
<feature type="compositionally biased region" description="Basic and acidic residues" evidence="3">
    <location>
        <begin position="2994"/>
        <end position="3010"/>
    </location>
</feature>
<evidence type="ECO:0008006" key="6">
    <source>
        <dbReference type="Google" id="ProtNLM"/>
    </source>
</evidence>
<feature type="region of interest" description="Disordered" evidence="3">
    <location>
        <begin position="3412"/>
        <end position="3444"/>
    </location>
</feature>
<feature type="region of interest" description="Disordered" evidence="3">
    <location>
        <begin position="1926"/>
        <end position="1952"/>
    </location>
</feature>
<dbReference type="Proteomes" id="UP001234178">
    <property type="component" value="Unassembled WGS sequence"/>
</dbReference>
<feature type="region of interest" description="Disordered" evidence="3">
    <location>
        <begin position="2075"/>
        <end position="2224"/>
    </location>
</feature>
<feature type="region of interest" description="Disordered" evidence="3">
    <location>
        <begin position="155"/>
        <end position="176"/>
    </location>
</feature>
<keyword evidence="2" id="KW-0539">Nucleus</keyword>
<feature type="compositionally biased region" description="Basic and acidic residues" evidence="3">
    <location>
        <begin position="2367"/>
        <end position="2376"/>
    </location>
</feature>
<feature type="region of interest" description="Disordered" evidence="3">
    <location>
        <begin position="2276"/>
        <end position="2318"/>
    </location>
</feature>
<feature type="compositionally biased region" description="Low complexity" evidence="3">
    <location>
        <begin position="2298"/>
        <end position="2309"/>
    </location>
</feature>
<feature type="region of interest" description="Disordered" evidence="3">
    <location>
        <begin position="3586"/>
        <end position="3645"/>
    </location>
</feature>
<feature type="compositionally biased region" description="Polar residues" evidence="3">
    <location>
        <begin position="2970"/>
        <end position="2990"/>
    </location>
</feature>
<proteinExistence type="predicted"/>
<feature type="compositionally biased region" description="Polar residues" evidence="3">
    <location>
        <begin position="2128"/>
        <end position="2138"/>
    </location>
</feature>
<feature type="region of interest" description="Disordered" evidence="3">
    <location>
        <begin position="546"/>
        <end position="572"/>
    </location>
</feature>
<feature type="region of interest" description="Disordered" evidence="3">
    <location>
        <begin position="271"/>
        <end position="297"/>
    </location>
</feature>
<feature type="compositionally biased region" description="Acidic residues" evidence="3">
    <location>
        <begin position="658"/>
        <end position="667"/>
    </location>
</feature>
<feature type="compositionally biased region" description="Basic and acidic residues" evidence="3">
    <location>
        <begin position="2954"/>
        <end position="2965"/>
    </location>
</feature>
<feature type="region of interest" description="Disordered" evidence="3">
    <location>
        <begin position="2803"/>
        <end position="2822"/>
    </location>
</feature>
<dbReference type="InterPro" id="IPR052082">
    <property type="entry name" value="Myelin_sheath_structural"/>
</dbReference>
<dbReference type="PANTHER" id="PTHR23348">
    <property type="entry name" value="PERIAXIN/AHNAK"/>
    <property type="match status" value="1"/>
</dbReference>
<feature type="compositionally biased region" description="Basic and acidic residues" evidence="3">
    <location>
        <begin position="2807"/>
        <end position="2822"/>
    </location>
</feature>
<feature type="compositionally biased region" description="Basic and acidic residues" evidence="3">
    <location>
        <begin position="1319"/>
        <end position="1339"/>
    </location>
</feature>
<feature type="region of interest" description="Disordered" evidence="3">
    <location>
        <begin position="1110"/>
        <end position="1144"/>
    </location>
</feature>
<feature type="region of interest" description="Disordered" evidence="3">
    <location>
        <begin position="1503"/>
        <end position="1532"/>
    </location>
</feature>
<organism evidence="4 5">
    <name type="scientific">Daphnia magna</name>
    <dbReference type="NCBI Taxonomy" id="35525"/>
    <lineage>
        <taxon>Eukaryota</taxon>
        <taxon>Metazoa</taxon>
        <taxon>Ecdysozoa</taxon>
        <taxon>Arthropoda</taxon>
        <taxon>Crustacea</taxon>
        <taxon>Branchiopoda</taxon>
        <taxon>Diplostraca</taxon>
        <taxon>Cladocera</taxon>
        <taxon>Anomopoda</taxon>
        <taxon>Daphniidae</taxon>
        <taxon>Daphnia</taxon>
    </lineage>
</organism>
<feature type="compositionally biased region" description="Basic and acidic residues" evidence="3">
    <location>
        <begin position="790"/>
        <end position="805"/>
    </location>
</feature>
<feature type="compositionally biased region" description="Basic and acidic residues" evidence="3">
    <location>
        <begin position="914"/>
        <end position="923"/>
    </location>
</feature>
<feature type="compositionally biased region" description="Polar residues" evidence="3">
    <location>
        <begin position="3772"/>
        <end position="3781"/>
    </location>
</feature>
<feature type="region of interest" description="Disordered" evidence="3">
    <location>
        <begin position="99"/>
        <end position="136"/>
    </location>
</feature>
<feature type="compositionally biased region" description="Acidic residues" evidence="3">
    <location>
        <begin position="212"/>
        <end position="221"/>
    </location>
</feature>
<feature type="compositionally biased region" description="Basic and acidic residues" evidence="3">
    <location>
        <begin position="2215"/>
        <end position="2224"/>
    </location>
</feature>
<feature type="region of interest" description="Disordered" evidence="3">
    <location>
        <begin position="198"/>
        <end position="244"/>
    </location>
</feature>
<evidence type="ECO:0000256" key="2">
    <source>
        <dbReference type="ARBA" id="ARBA00023242"/>
    </source>
</evidence>
<feature type="region of interest" description="Disordered" evidence="3">
    <location>
        <begin position="3692"/>
        <end position="3715"/>
    </location>
</feature>
<sequence length="3795" mass="405984">MPKMSLKKKPEIAFEAKTMPTINVDGPEVDVDMKIPGASVEVQPPFLSASAPDVELPSVSMDVKKPKIDFSMPKFNMGKDQAELKNTIGVDMDIAGVRIEKTSSSDSDTDDDTEGGKKKLKFGKMPKFGFNKPQGEIEISAPDVSVDVELPSVDVDVGDIDNDKGSKKNKFGMKMPKFGASATVPDVGLNLDASHGIDVKLPSVETKAETSDSSDDDDDENGDKKKRGFNIKMPKFGLPKAEMSGPKIDVQADLPCMKPLEGKLEVGVPNLSGDVLRMQSDTEDTDNEDEIKKKGKSLKIKSPELQFTGGATNLDVKAPSLELSTAGGSSEFKVKGPKLDQPNIDVTVPTGASLDLDFKLPSLPDVPANLEIPHAEASIEAGKTGKSGFHIKFPKFGGSKTVKVDAPETGAKIAMPEVDVALPEASVEIDPKLKKDGSKAGFEFKMPKLSLKKKHDVTIETKPLPTLNASIPEVDVDVKLPAASIDIQPPSLSASGPDVDLHPSVSVDVKKPKTGFSMPKFNMGKGHGELKGSANIALSVPNVTTDLKQGSASSDSDDDSEGGTKKLKFGKMPKFELSKPEIQLETSAPEMSADVNIPSAGFDVDDAKISKKGNFGIKMPTFGAGANVSVPEGSLALDTSHQVDVKLPSAEIKGETSDSSDDDEDENGDKKKKRFNIKMPKFGLPKGDIAVSAPKIDLQAGSSDLPDIKPLEGNLEIEVPKITTSFSKASSHSDETDSEDGSKKRSKGAFAVNTAVPDLDAKLTVGTGNLDASFGEAKKGSKLGIKLPRMKMDRPNLKRNEHSDSDTSSDDDDEGKGGLKGGIAIPSIDLSGPDVDLQGDLGLPSAQFGMKANQPKVDLEADIGDDDHDDDENKKKSSKFGFSIKMPKFHMKKKSEDRDLSAHLNLDSASGGTDDDRSGEDKKKGKASAKLPKFGLKKPDLDTDFGIDKSIDIRADVNLPKVNLPELGADVKSEDKDKMTFSLPEVTIEKPKFELGLDSSMETEGSTKFGIDMGKGDLNPFSVDIAMGGQVQPPSVPDVGFSVAGGMNPQADIKFKGLDLELEHDDSDDEKKKSKFFKMPKFHMGKHHGEAKVEHGAKINLPDAELSLPTGKLELDPNVSIDVSSKDDADSDDDKKESSKKKTRFGIKMPKFQMKHSQAPGVNLDVKAEGVKMPSLEAHVDALVVEHDSISSDNTSIEMDLPRVPEINPIDVDVTVPHGKLEIPEKDGKKKGKFSFKSNFKMPKLHMSSGKGHADLEVPSTEINLPKVEVDLAGKGEVDVDDAEKKKSSAKLGAAFHMPKIDKPSANIDVSVPTFGLDLKGDAKHDSSDDENKKTDKSKSGGGFAFKMPKLSGGGKAEIGLPEMESQLNVKAPTVEMPKVEASLDLDEGDLNKKSPFIVKMPAFNPMKPDIQLDVSKAKADSDSDDSDSENEKSKKGFKLGFKMPHLSMGGKGTADIDTDLNVKVEHPEQELPSVGAELSLPKTDMSVKKKGNFDGNFKMPSFGLKAAGGTQKADESDDSESDDEKSKKGFKLGFKMPDFSMGGKGDVSLDADVKAKQLGQDLPTLEADVSLPEAELSAKKKGSFGANFKMPSFSSAANVDVSGAKQANNSDDSSDSEDENSKKGLKLGFKMPKLSLGGKNEANLDTDANLNVKLPEPELPSFEAEASLPEADLSMKKKSSFGSHFKMPTFSAKANVGDAEKIHESDESSDSDDENSRKGLKLGFKMPKLSMGGKTDANLDSGAALNVKLPEQELPSLEAEASLPDADLSMKKKSSFGAHFKMPSFSPKANVRVGGDAKVHAEDDSSDSDDESSKKGLKFGLKMPKLSMGGKSDVDLDTDANLSVKLPEQELPSVDAELSLPDADLTTKKASFGSHFKMPTFSTKANVSASGAEKAEASDDSSDSEDEKSKKGFKLGFKMPDFSMGGKADVNLDSESTIKTKQPELNLPNVDVDVSLPEADLSTKKKSSFGSHFKMPSFSPKANVRVSGAEKIHSDDESSDSEDEDSKKGLKLGFKMPKLSVSGKDGVMLDSEATRVKKPDLNLPSVEVDMSLPETDVTTKKKASFGSHFKMPTFSTKANVSAAGPEPVSRNEDSSDSEDENSKKGLKLGFKMPDLSVKGKGDLSLDSDPNITIQQPSPIEAEVSLPEVDLSAKKKSGFGSHFKMPTFSAKANVGSGGAEHDNTSDDSSDSEDENSKKGLKMGFKMPKLSSSGKNDVHLDSDASVKVKLPEQELPSFEAEASLPEVDLSMKKKSSFGSHFKMPSFSPKANVRVGGVEKIHAEDESSDSDDDSSKKGLKLGLKMPKLSMSGKSDVDLDSDANLNVKLPEHEVPSLEAEASLPEVDLSMKKKSSFGSHFKMPTFSTKGKVSDAEKILESDDSSDSEDENSKKGLKLGFKMPKLSASGKTDINLDSDPSVNVKLPECDLPSLEAEASLPDADLSMKKKSGFGSHFKMPTFSTKANVSASGADKSHASDDSSDSEDENSKKGLKLGFKMPKLSMGGKTDVDLDSDANLKVKLPEQELPSVDAELSLPDADLTTKKKSSFGSHFKMPTFSAKAKVGASGADDTGDDSSDSEDENSKKGVKLDFKMPDLSMGGKSDVNLDPELTIKAKQPELNVPTVQVGMSPPEVELATKKKSSFGSHFKMPTFSAKTNVGSSGAERVNASDDSSDSENEKSKKGFKFGIKMPDLSVAGKGDVNLGSDVAIKHPEPQLPVLDAEVSLPEVDVSMKKKSSFGSHFKMPSFSTKANVGASAELPDIDVVTPRVQIEEEHEVDDSEKKSHKIGIKLPKFQTRQRNAEVALPQVELKSEDSSHEEDSDKELKVKVKKPKFGIKLPEFNKPKLEAGVNIPSQNLAGGTVLDVNLPQVGAQVKQPVAITGDPANVDIQVGNIDAEVAKVKAQLAQLQAEFDIQSGKQQTKIKEDDSSSSSSDSETEKESKTSGMNFGLKMPKFSIGKEKTEAEPKLEATLPSVSLKTKTTGDDMTSPSLSSLEVEPVKLESGSGHEKEKKKFSLGLKMPKFPSKAGAVAVESEVASSSKDLDTVPVSKSVKVNVKAPKMKLKKKKGDAHHSSSSDSDSEEENNDEEDQPRNKDATGNTQLMGVEVKLPRVQMYKNVEYQDAEKTHHDSSSDEEDEVKDIKKNIGARFGVKLKKPKMFSSNKIEITGKNDAGNSSNTLQPEWKLPRVDLRRASKSSDQELSIEVDLDGISEQQKLEQLSPSERAEAIRRDSKSSAGIRLHSPSYISLMPSPRSKKPTLEMLDVDSSPKLLSVTRLDPTPPIESSVRTQQPLYGNMELTTTLSGPQVSASQVPSSVIMASDAVKLKRGPPTPARRFIVPFEPNSAILHVSQPTITSDVTVEGGFSTMIFDNFPGEVEVGVCQPPFISGNNQQASDTDISITTSTGSDTLVINCPAQSSGQQEAHNRKASSLGDLTRIPTSGSDEGSLERTVSLDFKPVSTLAGSSSRAIYNLAVQDLSRVGEDSDEDYNLNRKRPVSEQGSIDSEVTVITADEADTHRLLSTGGVSGGNRTYLTVNTDNDCDSVSHRPLSGDVAEALWFGSTSIQTVESVQTTMSYNPMDESLSTDVTLTTSLGTSPSEASSSSEGSPFSPASPEPSGESTPSLIEHSSQIENGRTPQYHPEMTGLAPGELGYSDAHTITLEMSSFSDDSQPQPLTDLNPSAGNFAAVRNRFEQLSGNNPLNGGENTGSLGRSSGRISQTQGTVIKRLSGNFEDLPPSSVNVLQKPYMQHIAPELSEGALSRTVIISSLTLDRAEQNSVSSTTGIGPESPVPNLEPPC</sequence>
<feature type="region of interest" description="Disordered" evidence="3">
    <location>
        <begin position="2911"/>
        <end position="3010"/>
    </location>
</feature>
<feature type="compositionally biased region" description="Low complexity" evidence="3">
    <location>
        <begin position="3586"/>
        <end position="3621"/>
    </location>
</feature>
<feature type="compositionally biased region" description="Pro residues" evidence="3">
    <location>
        <begin position="3786"/>
        <end position="3795"/>
    </location>
</feature>
<keyword evidence="5" id="KW-1185">Reference proteome</keyword>
<feature type="region of interest" description="Disordered" evidence="3">
    <location>
        <begin position="1964"/>
        <end position="2012"/>
    </location>
</feature>
<feature type="compositionally biased region" description="Basic residues" evidence="3">
    <location>
        <begin position="3056"/>
        <end position="3066"/>
    </location>
</feature>
<feature type="region of interest" description="Disordered" evidence="3">
    <location>
        <begin position="1601"/>
        <end position="1627"/>
    </location>
</feature>
<feature type="region of interest" description="Disordered" evidence="3">
    <location>
        <begin position="1884"/>
        <end position="1913"/>
    </location>
</feature>
<evidence type="ECO:0000256" key="1">
    <source>
        <dbReference type="ARBA" id="ARBA00004123"/>
    </source>
</evidence>
<feature type="region of interest" description="Disordered" evidence="3">
    <location>
        <begin position="2556"/>
        <end position="2601"/>
    </location>
</feature>
<comment type="subcellular location">
    <subcellularLocation>
        <location evidence="1">Nucleus</location>
    </subcellularLocation>
</comment>
<feature type="compositionally biased region" description="Acidic residues" evidence="3">
    <location>
        <begin position="3075"/>
        <end position="3086"/>
    </location>
</feature>
<comment type="caution">
    <text evidence="4">The sequence shown here is derived from an EMBL/GenBank/DDBJ whole genome shotgun (WGS) entry which is preliminary data.</text>
</comment>
<feature type="compositionally biased region" description="Acidic residues" evidence="3">
    <location>
        <begin position="2567"/>
        <end position="2577"/>
    </location>
</feature>
<feature type="region of interest" description="Disordered" evidence="3">
    <location>
        <begin position="1410"/>
        <end position="1442"/>
    </location>
</feature>
<feature type="region of interest" description="Disordered" evidence="3">
    <location>
        <begin position="2461"/>
        <end position="2509"/>
    </location>
</feature>
<feature type="compositionally biased region" description="Acidic residues" evidence="3">
    <location>
        <begin position="860"/>
        <end position="870"/>
    </location>
</feature>
<dbReference type="EMBL" id="JAOYFB010000040">
    <property type="protein sequence ID" value="KAK4035869.1"/>
    <property type="molecule type" value="Genomic_DNA"/>
</dbReference>
<accession>A0ABR0B2E4</accession>
<feature type="compositionally biased region" description="Basic and acidic residues" evidence="3">
    <location>
        <begin position="2578"/>
        <end position="2590"/>
    </location>
</feature>